<sequence length="281" mass="27767">MTSSIVNQTTDDGTGTTTSTRSYAILQANQLAGDDTITTDTDVRVIEVVKTLENSNITIVGNNHSISGDANNTAVTISASTLLVNDTLSDGSLTNTATVTVAVGGNTVIVGGNGADSLSGAAGNDSIEGGNSADTLNGLGGDDTLVGGNQGDILNGGDGNDLLLGEESDNSGGGKDFLNGGAGNDILNGGNGADDLTGGTGNDILTGGSASDTFIFAALDGTDTITDFNDGLDYIGLSGGLTFGQLSFSGSNIFVTSTNELLATLTGIDTTTLTAGDFITI</sequence>
<dbReference type="InterPro" id="IPR001343">
    <property type="entry name" value="Hemolysn_Ca-bd"/>
</dbReference>
<name>A0ABR9TV55_9NOSO</name>
<accession>A0ABR9TV55</accession>
<dbReference type="PANTHER" id="PTHR38340">
    <property type="entry name" value="S-LAYER PROTEIN"/>
    <property type="match status" value="1"/>
</dbReference>
<dbReference type="PANTHER" id="PTHR38340:SF1">
    <property type="entry name" value="S-LAYER PROTEIN"/>
    <property type="match status" value="1"/>
</dbReference>
<proteinExistence type="predicted"/>
<keyword evidence="4" id="KW-1185">Reference proteome</keyword>
<comment type="subcellular location">
    <subcellularLocation>
        <location evidence="1">Secreted</location>
    </subcellularLocation>
</comment>
<dbReference type="RefSeq" id="WP_194041762.1">
    <property type="nucleotide sequence ID" value="NZ_JADEXF010000102.1"/>
</dbReference>
<dbReference type="InterPro" id="IPR018511">
    <property type="entry name" value="Hemolysin-typ_Ca-bd_CS"/>
</dbReference>
<evidence type="ECO:0000313" key="3">
    <source>
        <dbReference type="EMBL" id="MBE9104284.1"/>
    </source>
</evidence>
<comment type="caution">
    <text evidence="3">The sequence shown here is derived from an EMBL/GenBank/DDBJ whole genome shotgun (WGS) entry which is preliminary data.</text>
</comment>
<evidence type="ECO:0000256" key="1">
    <source>
        <dbReference type="ARBA" id="ARBA00004613"/>
    </source>
</evidence>
<evidence type="ECO:0000256" key="2">
    <source>
        <dbReference type="ARBA" id="ARBA00022525"/>
    </source>
</evidence>
<dbReference type="PRINTS" id="PR00313">
    <property type="entry name" value="CABNDNGRPT"/>
</dbReference>
<dbReference type="Pfam" id="PF00353">
    <property type="entry name" value="HemolysinCabind"/>
    <property type="match status" value="3"/>
</dbReference>
<keyword evidence="2" id="KW-0964">Secreted</keyword>
<dbReference type="Gene3D" id="2.150.10.10">
    <property type="entry name" value="Serralysin-like metalloprotease, C-terminal"/>
    <property type="match status" value="2"/>
</dbReference>
<evidence type="ECO:0008006" key="5">
    <source>
        <dbReference type="Google" id="ProtNLM"/>
    </source>
</evidence>
<gene>
    <name evidence="3" type="ORF">IQ229_04810</name>
</gene>
<dbReference type="InterPro" id="IPR011049">
    <property type="entry name" value="Serralysin-like_metalloprot_C"/>
</dbReference>
<reference evidence="3 4" key="1">
    <citation type="submission" date="2020-10" db="EMBL/GenBank/DDBJ databases">
        <authorList>
            <person name="Castelo-Branco R."/>
            <person name="Eusebio N."/>
            <person name="Adriana R."/>
            <person name="Vieira A."/>
            <person name="Brugerolle De Fraissinette N."/>
            <person name="Rezende De Castro R."/>
            <person name="Schneider M.P."/>
            <person name="Vasconcelos V."/>
            <person name="Leao P.N."/>
        </authorList>
    </citation>
    <scope>NUCLEOTIDE SEQUENCE [LARGE SCALE GENOMIC DNA]</scope>
    <source>
        <strain evidence="3 4">LEGE 07299</strain>
    </source>
</reference>
<protein>
    <recommendedName>
        <fullName evidence="5">Calcium-binding protein</fullName>
    </recommendedName>
</protein>
<dbReference type="EMBL" id="JADEXF010000102">
    <property type="protein sequence ID" value="MBE9104284.1"/>
    <property type="molecule type" value="Genomic_DNA"/>
</dbReference>
<organism evidence="3 4">
    <name type="scientific">Nostoc cf. edaphicum LEGE 07299</name>
    <dbReference type="NCBI Taxonomy" id="2777974"/>
    <lineage>
        <taxon>Bacteria</taxon>
        <taxon>Bacillati</taxon>
        <taxon>Cyanobacteriota</taxon>
        <taxon>Cyanophyceae</taxon>
        <taxon>Nostocales</taxon>
        <taxon>Nostocaceae</taxon>
        <taxon>Nostoc</taxon>
    </lineage>
</organism>
<dbReference type="SUPFAM" id="SSF51120">
    <property type="entry name" value="beta-Roll"/>
    <property type="match status" value="2"/>
</dbReference>
<dbReference type="Proteomes" id="UP000647836">
    <property type="component" value="Unassembled WGS sequence"/>
</dbReference>
<dbReference type="InterPro" id="IPR050557">
    <property type="entry name" value="RTX_toxin/Mannuronan_C5-epim"/>
</dbReference>
<dbReference type="PROSITE" id="PS00330">
    <property type="entry name" value="HEMOLYSIN_CALCIUM"/>
    <property type="match status" value="5"/>
</dbReference>
<evidence type="ECO:0000313" key="4">
    <source>
        <dbReference type="Proteomes" id="UP000647836"/>
    </source>
</evidence>